<feature type="non-terminal residue" evidence="3">
    <location>
        <position position="1"/>
    </location>
</feature>
<feature type="transmembrane region" description="Helical" evidence="2">
    <location>
        <begin position="53"/>
        <end position="73"/>
    </location>
</feature>
<evidence type="ECO:0000256" key="1">
    <source>
        <dbReference type="SAM" id="MobiDB-lite"/>
    </source>
</evidence>
<keyword evidence="2" id="KW-0472">Membrane</keyword>
<feature type="transmembrane region" description="Helical" evidence="2">
    <location>
        <begin position="139"/>
        <end position="158"/>
    </location>
</feature>
<keyword evidence="2" id="KW-0812">Transmembrane</keyword>
<dbReference type="SUPFAM" id="SSF103473">
    <property type="entry name" value="MFS general substrate transporter"/>
    <property type="match status" value="1"/>
</dbReference>
<sequence>TAIVLASSQVLTANSLRIAVDVPAFWKRSLLHCVQMAAIIPSIISLRLCPRRWTMGALLFLSGVVHLAMPLLPSSPVELQTLLEGATLVIVRCALIVAIVVVVENTVADVRCSALGLWLALWGATIACCQHLLHLAPTNIAYLVVGSASIAAALLSIFQRETRGCSLMDTTADEKSVQVNRSSPEDIPLSEKAEECSPYVNIKE</sequence>
<proteinExistence type="predicted"/>
<reference evidence="3" key="1">
    <citation type="submission" date="2016-03" db="EMBL/GenBank/DDBJ databases">
        <title>Gut transcriptome analysis on engorged females of Ornithodoros mimon (Acari: Argasidae) and phylogenetic inferences of soft ticks.</title>
        <authorList>
            <person name="Landulfo G.A."/>
            <person name="Giovanni D."/>
            <person name="Carvalho E."/>
            <person name="Junqueira-de-Azevedo I."/>
            <person name="Patane J."/>
            <person name="Mendoca R."/>
            <person name="Barros-Battesti D."/>
        </authorList>
    </citation>
    <scope>NUCLEOTIDE SEQUENCE</scope>
    <source>
        <strain evidence="3">Females</strain>
        <tissue evidence="3">Gut</tissue>
    </source>
</reference>
<name>A0A147B948_9ACAR</name>
<dbReference type="AlphaFoldDB" id="A0A147B948"/>
<organism evidence="3">
    <name type="scientific">Alectorobius mimon</name>
    <dbReference type="NCBI Taxonomy" id="360319"/>
    <lineage>
        <taxon>Eukaryota</taxon>
        <taxon>Metazoa</taxon>
        <taxon>Ecdysozoa</taxon>
        <taxon>Arthropoda</taxon>
        <taxon>Chelicerata</taxon>
        <taxon>Arachnida</taxon>
        <taxon>Acari</taxon>
        <taxon>Parasitiformes</taxon>
        <taxon>Ixodida</taxon>
        <taxon>Ixodoidea</taxon>
        <taxon>Argasidae</taxon>
        <taxon>Ornithodorinae</taxon>
        <taxon>Alectorobius</taxon>
    </lineage>
</organism>
<dbReference type="InterPro" id="IPR036259">
    <property type="entry name" value="MFS_trans_sf"/>
</dbReference>
<evidence type="ECO:0000313" key="3">
    <source>
        <dbReference type="EMBL" id="JAR87273.1"/>
    </source>
</evidence>
<feature type="region of interest" description="Disordered" evidence="1">
    <location>
        <begin position="180"/>
        <end position="204"/>
    </location>
</feature>
<keyword evidence="2" id="KW-1133">Transmembrane helix</keyword>
<feature type="transmembrane region" description="Helical" evidence="2">
    <location>
        <begin position="85"/>
        <end position="103"/>
    </location>
</feature>
<feature type="transmembrane region" description="Helical" evidence="2">
    <location>
        <begin position="115"/>
        <end position="133"/>
    </location>
</feature>
<protein>
    <submittedName>
        <fullName evidence="3">Uncharacterized protein</fullName>
    </submittedName>
</protein>
<dbReference type="EMBL" id="GEIB01000697">
    <property type="protein sequence ID" value="JAR87273.1"/>
    <property type="molecule type" value="Transcribed_RNA"/>
</dbReference>
<evidence type="ECO:0000256" key="2">
    <source>
        <dbReference type="SAM" id="Phobius"/>
    </source>
</evidence>
<accession>A0A147B948</accession>